<keyword evidence="2" id="KW-0342">GTP-binding</keyword>
<comment type="caution">
    <text evidence="4">The sequence shown here is derived from an EMBL/GenBank/DDBJ whole genome shotgun (WGS) entry which is preliminary data.</text>
</comment>
<dbReference type="InterPro" id="IPR006762">
    <property type="entry name" value="Gtr1_RagA"/>
</dbReference>
<dbReference type="AlphaFoldDB" id="A0A0F9SJF2"/>
<sequence length="305" mass="35191">MVLLKISLIGLAGCGKTSLYLVGFTEATPEQTKSLSPTILYETRRHPFLGLNVGIWDMGGQEQYRKDYMENTEPLKGTDILIPIVDLHDPDNFEKAKEYFLDLLDIYRKNNEKPKIFLFLHKFDVQNYQKELLDTNTKKAKEIFLDLFKTYDFDFTFTSIFEQDKLAKVFRNLLMTSYAELKNNVERADKQLEEIKAKIIISDISGNVLSHNIPGVTSGLTLRSDLRDFINASNVIRENIFMNDSANFRGEDEDGKVIELFIFKYIISVLIMKSGELDTESQDKLNILLKDMKLFADLIISRHTD</sequence>
<protein>
    <recommendedName>
        <fullName evidence="5">GTP-binding protein</fullName>
    </recommendedName>
</protein>
<dbReference type="GO" id="GO:1990131">
    <property type="term" value="C:Gtr1-Gtr2 GTPase complex"/>
    <property type="evidence" value="ECO:0007669"/>
    <property type="project" value="TreeGrafter"/>
</dbReference>
<dbReference type="InterPro" id="IPR027417">
    <property type="entry name" value="P-loop_NTPase"/>
</dbReference>
<proteinExistence type="predicted"/>
<evidence type="ECO:0008006" key="5">
    <source>
        <dbReference type="Google" id="ProtNLM"/>
    </source>
</evidence>
<organism evidence="4">
    <name type="scientific">marine sediment metagenome</name>
    <dbReference type="NCBI Taxonomy" id="412755"/>
    <lineage>
        <taxon>unclassified sequences</taxon>
        <taxon>metagenomes</taxon>
        <taxon>ecological metagenomes</taxon>
    </lineage>
</organism>
<reference evidence="4" key="1">
    <citation type="journal article" date="2015" name="Nature">
        <title>Complex archaea that bridge the gap between prokaryotes and eukaryotes.</title>
        <authorList>
            <person name="Spang A."/>
            <person name="Saw J.H."/>
            <person name="Jorgensen S.L."/>
            <person name="Zaremba-Niedzwiedzka K."/>
            <person name="Martijn J."/>
            <person name="Lind A.E."/>
            <person name="van Eijk R."/>
            <person name="Schleper C."/>
            <person name="Guy L."/>
            <person name="Ettema T.J."/>
        </authorList>
    </citation>
    <scope>NUCLEOTIDE SEQUENCE</scope>
</reference>
<dbReference type="GO" id="GO:0003924">
    <property type="term" value="F:GTPase activity"/>
    <property type="evidence" value="ECO:0007669"/>
    <property type="project" value="TreeGrafter"/>
</dbReference>
<keyword evidence="3" id="KW-0175">Coiled coil</keyword>
<evidence type="ECO:0000256" key="3">
    <source>
        <dbReference type="SAM" id="Coils"/>
    </source>
</evidence>
<dbReference type="Pfam" id="PF04670">
    <property type="entry name" value="Gtr1_RagA"/>
    <property type="match status" value="1"/>
</dbReference>
<dbReference type="GO" id="GO:0005764">
    <property type="term" value="C:lysosome"/>
    <property type="evidence" value="ECO:0007669"/>
    <property type="project" value="TreeGrafter"/>
</dbReference>
<dbReference type="SUPFAM" id="SSF52540">
    <property type="entry name" value="P-loop containing nucleoside triphosphate hydrolases"/>
    <property type="match status" value="1"/>
</dbReference>
<evidence type="ECO:0000256" key="1">
    <source>
        <dbReference type="ARBA" id="ARBA00022741"/>
    </source>
</evidence>
<evidence type="ECO:0000256" key="2">
    <source>
        <dbReference type="ARBA" id="ARBA00023134"/>
    </source>
</evidence>
<dbReference type="PANTHER" id="PTHR11259">
    <property type="entry name" value="RAS-RELATED GTP BINDING RAG/GTR YEAST"/>
    <property type="match status" value="1"/>
</dbReference>
<evidence type="ECO:0000313" key="4">
    <source>
        <dbReference type="EMBL" id="KKN37076.1"/>
    </source>
</evidence>
<keyword evidence="1" id="KW-0547">Nucleotide-binding</keyword>
<feature type="coiled-coil region" evidence="3">
    <location>
        <begin position="171"/>
        <end position="198"/>
    </location>
</feature>
<dbReference type="GO" id="GO:0005525">
    <property type="term" value="F:GTP binding"/>
    <property type="evidence" value="ECO:0007669"/>
    <property type="project" value="UniProtKB-KW"/>
</dbReference>
<gene>
    <name evidence="4" type="ORF">LCGC14_0767250</name>
</gene>
<dbReference type="Gene3D" id="3.40.50.300">
    <property type="entry name" value="P-loop containing nucleotide triphosphate hydrolases"/>
    <property type="match status" value="1"/>
</dbReference>
<dbReference type="GO" id="GO:0005634">
    <property type="term" value="C:nucleus"/>
    <property type="evidence" value="ECO:0007669"/>
    <property type="project" value="TreeGrafter"/>
</dbReference>
<name>A0A0F9SJF2_9ZZZZ</name>
<dbReference type="GO" id="GO:0010507">
    <property type="term" value="P:negative regulation of autophagy"/>
    <property type="evidence" value="ECO:0007669"/>
    <property type="project" value="TreeGrafter"/>
</dbReference>
<dbReference type="GO" id="GO:0009267">
    <property type="term" value="P:cellular response to starvation"/>
    <property type="evidence" value="ECO:0007669"/>
    <property type="project" value="TreeGrafter"/>
</dbReference>
<dbReference type="EMBL" id="LAZR01001923">
    <property type="protein sequence ID" value="KKN37076.1"/>
    <property type="molecule type" value="Genomic_DNA"/>
</dbReference>
<dbReference type="GO" id="GO:1904263">
    <property type="term" value="P:positive regulation of TORC1 signaling"/>
    <property type="evidence" value="ECO:0007669"/>
    <property type="project" value="TreeGrafter"/>
</dbReference>
<accession>A0A0F9SJF2</accession>